<gene>
    <name evidence="1" type="ORF">KUTeg_015679</name>
</gene>
<reference evidence="1 2" key="1">
    <citation type="submission" date="2022-12" db="EMBL/GenBank/DDBJ databases">
        <title>Chromosome-level genome of Tegillarca granosa.</title>
        <authorList>
            <person name="Kim J."/>
        </authorList>
    </citation>
    <scope>NUCLEOTIDE SEQUENCE [LARGE SCALE GENOMIC DNA]</scope>
    <source>
        <strain evidence="1">Teg-2019</strain>
        <tissue evidence="1">Adductor muscle</tissue>
    </source>
</reference>
<organism evidence="1 2">
    <name type="scientific">Tegillarca granosa</name>
    <name type="common">Malaysian cockle</name>
    <name type="synonym">Anadara granosa</name>
    <dbReference type="NCBI Taxonomy" id="220873"/>
    <lineage>
        <taxon>Eukaryota</taxon>
        <taxon>Metazoa</taxon>
        <taxon>Spiralia</taxon>
        <taxon>Lophotrochozoa</taxon>
        <taxon>Mollusca</taxon>
        <taxon>Bivalvia</taxon>
        <taxon>Autobranchia</taxon>
        <taxon>Pteriomorphia</taxon>
        <taxon>Arcoida</taxon>
        <taxon>Arcoidea</taxon>
        <taxon>Arcidae</taxon>
        <taxon>Tegillarca</taxon>
    </lineage>
</organism>
<name>A0ABQ9ES44_TEGGR</name>
<evidence type="ECO:0000313" key="1">
    <source>
        <dbReference type="EMBL" id="KAJ8306767.1"/>
    </source>
</evidence>
<dbReference type="Proteomes" id="UP001217089">
    <property type="component" value="Unassembled WGS sequence"/>
</dbReference>
<evidence type="ECO:0008006" key="3">
    <source>
        <dbReference type="Google" id="ProtNLM"/>
    </source>
</evidence>
<dbReference type="EMBL" id="JARBDR010000805">
    <property type="protein sequence ID" value="KAJ8306767.1"/>
    <property type="molecule type" value="Genomic_DNA"/>
</dbReference>
<protein>
    <recommendedName>
        <fullName evidence="3">RING-type domain-containing protein</fullName>
    </recommendedName>
</protein>
<sequence length="208" mass="23808">MKTELGNAMRRQPVTLDILNVSDVLLYSDDHTFPVEDLMSITIIVHPEVRDTPDHLLTSDQDMINGAMEDHTCVLMSCGHAITPANLYEYCWNMLLQGKLVFSCPNVNSVGHTNVNICGAIWTRYEVSVKARLTEDEYAMFEMKLNHNFCRSKNDIRSCPLCGTLCERLNKTSSKVVCQECLIQGKPHYEFCWQCQKVWLTDKPSVLW</sequence>
<keyword evidence="2" id="KW-1185">Reference proteome</keyword>
<comment type="caution">
    <text evidence="1">The sequence shown here is derived from an EMBL/GenBank/DDBJ whole genome shotgun (WGS) entry which is preliminary data.</text>
</comment>
<evidence type="ECO:0000313" key="2">
    <source>
        <dbReference type="Proteomes" id="UP001217089"/>
    </source>
</evidence>
<proteinExistence type="predicted"/>
<accession>A0ABQ9ES44</accession>